<evidence type="ECO:0000313" key="1">
    <source>
        <dbReference type="EMBL" id="ACT51217.1"/>
    </source>
</evidence>
<reference evidence="1 2" key="2">
    <citation type="journal article" date="2011" name="J. Bacteriol.">
        <title>Genomes of three methylotrophs from a single niche uncover genetic and metabolic divergence of Methylophilaceae.</title>
        <authorList>
            <person name="Lapidus A."/>
            <person name="Clum A."/>
            <person name="Labutti K."/>
            <person name="Kaluzhnaya M.G."/>
            <person name="Lim S."/>
            <person name="Beck D.A."/>
            <person name="Glavina Del Rio T."/>
            <person name="Nolan M."/>
            <person name="Mavromatis K."/>
            <person name="Huntemann M."/>
            <person name="Lucas S."/>
            <person name="Lidstrom M.E."/>
            <person name="Ivanova N."/>
            <person name="Chistoserdova L."/>
        </authorList>
    </citation>
    <scope>NUCLEOTIDE SEQUENCE [LARGE SCALE GENOMIC DNA]</scope>
    <source>
        <strain evidence="1 2">SIP3-4</strain>
    </source>
</reference>
<dbReference type="Proteomes" id="UP000002743">
    <property type="component" value="Chromosome"/>
</dbReference>
<proteinExistence type="predicted"/>
<organism evidence="1 2">
    <name type="scientific">Methylovorus glucosotrophus (strain SIP3-4)</name>
    <dbReference type="NCBI Taxonomy" id="582744"/>
    <lineage>
        <taxon>Bacteria</taxon>
        <taxon>Pseudomonadati</taxon>
        <taxon>Pseudomonadota</taxon>
        <taxon>Betaproteobacteria</taxon>
        <taxon>Nitrosomonadales</taxon>
        <taxon>Methylophilaceae</taxon>
        <taxon>Methylovorus</taxon>
    </lineage>
</organism>
<dbReference type="KEGG" id="mei:Msip34_1975"/>
<protein>
    <submittedName>
        <fullName evidence="1">Uncharacterized protein</fullName>
    </submittedName>
</protein>
<accession>C6X774</accession>
<sequence length="32" mass="3911">MPSEENTMRLPLHKEDTITMMLLPLMHWTRTR</sequence>
<gene>
    <name evidence="1" type="ordered locus">Msip34_1975</name>
</gene>
<reference evidence="2" key="1">
    <citation type="submission" date="2009-07" db="EMBL/GenBank/DDBJ databases">
        <title>Complete sequence of chromosome of Methylovorus sp. SIP3-4.</title>
        <authorList>
            <person name="Lucas S."/>
            <person name="Copeland A."/>
            <person name="Lapidus A."/>
            <person name="Glavina del Rio T."/>
            <person name="Tice H."/>
            <person name="Bruce D."/>
            <person name="Goodwin L."/>
            <person name="Pitluck S."/>
            <person name="Clum A."/>
            <person name="Larimer F."/>
            <person name="Land M."/>
            <person name="Hauser L."/>
            <person name="Kyrpides N."/>
            <person name="Mikhailova N."/>
            <person name="Kayluzhnaya M."/>
            <person name="Chistoserdova L."/>
        </authorList>
    </citation>
    <scope>NUCLEOTIDE SEQUENCE [LARGE SCALE GENOMIC DNA]</scope>
    <source>
        <strain evidence="2">SIP3-4</strain>
    </source>
</reference>
<evidence type="ECO:0000313" key="2">
    <source>
        <dbReference type="Proteomes" id="UP000002743"/>
    </source>
</evidence>
<dbReference type="STRING" id="582744.Msip34_1975"/>
<name>C6X774_METGS</name>
<dbReference type="AlphaFoldDB" id="C6X774"/>
<dbReference type="HOGENOM" id="CLU_3390236_0_0_4"/>
<keyword evidence="2" id="KW-1185">Reference proteome</keyword>
<dbReference type="EMBL" id="CP001674">
    <property type="protein sequence ID" value="ACT51217.1"/>
    <property type="molecule type" value="Genomic_DNA"/>
</dbReference>